<evidence type="ECO:0000256" key="11">
    <source>
        <dbReference type="SAM" id="SignalP"/>
    </source>
</evidence>
<comment type="subcellular location">
    <subcellularLocation>
        <location evidence="2">Secreted</location>
    </subcellularLocation>
</comment>
<name>A0A8H5BR16_9AGAR</name>
<comment type="caution">
    <text evidence="13">The sequence shown here is derived from an EMBL/GenBank/DDBJ whole genome shotgun (WGS) entry which is preliminary data.</text>
</comment>
<dbReference type="EC" id="3.2.1.78" evidence="4"/>
<reference evidence="13 14" key="1">
    <citation type="journal article" date="2020" name="ISME J.">
        <title>Uncovering the hidden diversity of litter-decomposition mechanisms in mushroom-forming fungi.</title>
        <authorList>
            <person name="Floudas D."/>
            <person name="Bentzer J."/>
            <person name="Ahren D."/>
            <person name="Johansson T."/>
            <person name="Persson P."/>
            <person name="Tunlid A."/>
        </authorList>
    </citation>
    <scope>NUCLEOTIDE SEQUENCE [LARGE SCALE GENOMIC DNA]</scope>
    <source>
        <strain evidence="13 14">CBS 101986</strain>
    </source>
</reference>
<keyword evidence="7" id="KW-0378">Hydrolase</keyword>
<feature type="chain" id="PRO_5034851609" description="mannan endo-1,4-beta-mannosidase" evidence="11">
    <location>
        <begin position="18"/>
        <end position="846"/>
    </location>
</feature>
<dbReference type="PANTHER" id="PTHR31451">
    <property type="match status" value="1"/>
</dbReference>
<keyword evidence="14" id="KW-1185">Reference proteome</keyword>
<dbReference type="InterPro" id="IPR001547">
    <property type="entry name" value="Glyco_hydro_5"/>
</dbReference>
<evidence type="ECO:0000256" key="6">
    <source>
        <dbReference type="ARBA" id="ARBA00022729"/>
    </source>
</evidence>
<dbReference type="EMBL" id="JAACJJ010000014">
    <property type="protein sequence ID" value="KAF5327780.1"/>
    <property type="molecule type" value="Genomic_DNA"/>
</dbReference>
<dbReference type="Gene3D" id="3.20.20.80">
    <property type="entry name" value="Glycosidases"/>
    <property type="match status" value="2"/>
</dbReference>
<dbReference type="GO" id="GO:0046355">
    <property type="term" value="P:mannan catabolic process"/>
    <property type="evidence" value="ECO:0007669"/>
    <property type="project" value="UniProtKB-ARBA"/>
</dbReference>
<feature type="region of interest" description="Disordered" evidence="10">
    <location>
        <begin position="373"/>
        <end position="393"/>
    </location>
</feature>
<feature type="domain" description="Glycoside hydrolase family 5" evidence="12">
    <location>
        <begin position="40"/>
        <end position="279"/>
    </location>
</feature>
<dbReference type="InterPro" id="IPR045053">
    <property type="entry name" value="MAN-like"/>
</dbReference>
<dbReference type="SUPFAM" id="SSF51445">
    <property type="entry name" value="(Trans)glycosidases"/>
    <property type="match status" value="1"/>
</dbReference>
<evidence type="ECO:0000259" key="12">
    <source>
        <dbReference type="Pfam" id="PF26410"/>
    </source>
</evidence>
<comment type="catalytic activity">
    <reaction evidence="1">
        <text>Random hydrolysis of (1-&gt;4)-beta-D-mannosidic linkages in mannans, galactomannans and glucomannans.</text>
        <dbReference type="EC" id="3.2.1.78"/>
    </reaction>
</comment>
<evidence type="ECO:0000256" key="3">
    <source>
        <dbReference type="ARBA" id="ARBA00005641"/>
    </source>
</evidence>
<feature type="region of interest" description="Disordered" evidence="10">
    <location>
        <begin position="296"/>
        <end position="323"/>
    </location>
</feature>
<dbReference type="PANTHER" id="PTHR31451:SF39">
    <property type="entry name" value="MANNAN ENDO-1,4-BETA-MANNOSIDASE 1"/>
    <property type="match status" value="1"/>
</dbReference>
<dbReference type="InterPro" id="IPR017853">
    <property type="entry name" value="GH"/>
</dbReference>
<dbReference type="Proteomes" id="UP000567179">
    <property type="component" value="Unassembled WGS sequence"/>
</dbReference>
<comment type="similarity">
    <text evidence="3">Belongs to the glycosyl hydrolase 5 (cellulase A) family.</text>
</comment>
<evidence type="ECO:0000256" key="8">
    <source>
        <dbReference type="ARBA" id="ARBA00023295"/>
    </source>
</evidence>
<gene>
    <name evidence="13" type="ORF">D9619_004756</name>
</gene>
<evidence type="ECO:0000256" key="4">
    <source>
        <dbReference type="ARBA" id="ARBA00012706"/>
    </source>
</evidence>
<evidence type="ECO:0000256" key="9">
    <source>
        <dbReference type="SAM" id="Coils"/>
    </source>
</evidence>
<keyword evidence="9" id="KW-0175">Coiled coil</keyword>
<organism evidence="13 14">
    <name type="scientific">Psilocybe cf. subviscida</name>
    <dbReference type="NCBI Taxonomy" id="2480587"/>
    <lineage>
        <taxon>Eukaryota</taxon>
        <taxon>Fungi</taxon>
        <taxon>Dikarya</taxon>
        <taxon>Basidiomycota</taxon>
        <taxon>Agaricomycotina</taxon>
        <taxon>Agaricomycetes</taxon>
        <taxon>Agaricomycetidae</taxon>
        <taxon>Agaricales</taxon>
        <taxon>Agaricineae</taxon>
        <taxon>Strophariaceae</taxon>
        <taxon>Psilocybe</taxon>
    </lineage>
</organism>
<proteinExistence type="inferred from homology"/>
<evidence type="ECO:0000256" key="7">
    <source>
        <dbReference type="ARBA" id="ARBA00022801"/>
    </source>
</evidence>
<accession>A0A8H5BR16</accession>
<keyword evidence="6 11" id="KW-0732">Signal</keyword>
<dbReference type="OrthoDB" id="406631at2759"/>
<protein>
    <recommendedName>
        <fullName evidence="4">mannan endo-1,4-beta-mannosidase</fullName>
        <ecNumber evidence="4">3.2.1.78</ecNumber>
    </recommendedName>
</protein>
<keyword evidence="5" id="KW-0964">Secreted</keyword>
<evidence type="ECO:0000256" key="10">
    <source>
        <dbReference type="SAM" id="MobiDB-lite"/>
    </source>
</evidence>
<dbReference type="GO" id="GO:0016985">
    <property type="term" value="F:mannan endo-1,4-beta-mannosidase activity"/>
    <property type="evidence" value="ECO:0007669"/>
    <property type="project" value="UniProtKB-EC"/>
</dbReference>
<evidence type="ECO:0000256" key="5">
    <source>
        <dbReference type="ARBA" id="ARBA00022525"/>
    </source>
</evidence>
<feature type="signal peptide" evidence="11">
    <location>
        <begin position="1"/>
        <end position="17"/>
    </location>
</feature>
<evidence type="ECO:0000313" key="13">
    <source>
        <dbReference type="EMBL" id="KAF5327780.1"/>
    </source>
</evidence>
<dbReference type="Pfam" id="PF26410">
    <property type="entry name" value="GH5_mannosidase"/>
    <property type="match status" value="1"/>
</dbReference>
<keyword evidence="8" id="KW-0326">Glycosidase</keyword>
<evidence type="ECO:0000313" key="14">
    <source>
        <dbReference type="Proteomes" id="UP000567179"/>
    </source>
</evidence>
<dbReference type="AlphaFoldDB" id="A0A8H5BR16"/>
<evidence type="ECO:0000256" key="2">
    <source>
        <dbReference type="ARBA" id="ARBA00004613"/>
    </source>
</evidence>
<sequence>MHLGGLALLLPILSVSATGTGRGVSREPASRFVSIDKKSLDFVANGSKIDFIGTNAYWLPTLNSEADIDSVLAKISAAGVKVVRTWAFNDVDAVPETGTWFQLITNGTTSINTGVNGLQKLDTVVRLAERHGIFVVLSLTNNWNPRALFDNTLDVVSSQGRNTSPGTSSATRPRNALSNDYGGMDAYVREFGESSNHDEFYTNPTIMSHFLNYTSVIVSRYRNNTSIFSWEVANDPRCGSSLPASPSCNTTTVTTFHVTVSQHIKTVDPNHLISSGNQGFICDNCPKIIPLPPRASLLTPLSQNPSPARPSALPSSSPSALPARARSLNKAKRLMKQLTAERKSISIKARRYKAKATDFLGSMRIRGRWAAPPTLHQRQSAEPPQGLGSAFDGCQGVDSQDILNIPDISYSTFQLFSDQNSYGMDDPTLPAFNNTINQGLAWIRQHAAIGMMANKPVTLTGFGLVSQSNAQFFVPFNRTEPPFASISGNSTAGLNAASFITDEQRDEAYALWLSAGLEAGLQGMFQYQWTQGNLTAVLGASISPNTNATGNVTGTGFSPNDGYGQVVGDLGVQSVIACMILAVLLVKVGLTHLSIYLYPQLLHGQKERHPDMDDLVYTLSHQEHDYELDPVNEQDVERCISGIDFKLEPSTGKFRSGSTRLQVPIVKDLSFISRGQTHGGLVRLVSSPDQLSKSITVEVISKYVHDDIRNLAKICQASKGRDAREISLSYDQNCLHGADNAMYFETTITLPENSEESQWHVRKLVVDSPNSTYRIGNLSFSFFEEISLLGQNSSIQAQFLKASNIYINTTNSPIERQFNVTEALIMKTSNSSIRAGLQTDSSERVN</sequence>
<evidence type="ECO:0000256" key="1">
    <source>
        <dbReference type="ARBA" id="ARBA00001678"/>
    </source>
</evidence>
<dbReference type="GO" id="GO:0005576">
    <property type="term" value="C:extracellular region"/>
    <property type="evidence" value="ECO:0007669"/>
    <property type="project" value="UniProtKB-SubCell"/>
</dbReference>
<feature type="compositionally biased region" description="Low complexity" evidence="10">
    <location>
        <begin position="305"/>
        <end position="323"/>
    </location>
</feature>
<feature type="coiled-coil region" evidence="9">
    <location>
        <begin position="328"/>
        <end position="355"/>
    </location>
</feature>